<dbReference type="SUPFAM" id="SSF50630">
    <property type="entry name" value="Acid proteases"/>
    <property type="match status" value="1"/>
</dbReference>
<evidence type="ECO:0000256" key="1">
    <source>
        <dbReference type="ARBA" id="ARBA00007447"/>
    </source>
</evidence>
<keyword evidence="2 4" id="KW-0064">Aspartyl protease</keyword>
<evidence type="ECO:0000259" key="6">
    <source>
        <dbReference type="PROSITE" id="PS51767"/>
    </source>
</evidence>
<feature type="active site" evidence="3">
    <location>
        <position position="95"/>
    </location>
</feature>
<feature type="active site" evidence="3">
    <location>
        <position position="274"/>
    </location>
</feature>
<dbReference type="CDD" id="cd05471">
    <property type="entry name" value="pepsin_like"/>
    <property type="match status" value="1"/>
</dbReference>
<dbReference type="InterPro" id="IPR033121">
    <property type="entry name" value="PEPTIDASE_A1"/>
</dbReference>
<feature type="domain" description="Peptidase A1" evidence="6">
    <location>
        <begin position="79"/>
        <end position="392"/>
    </location>
</feature>
<protein>
    <recommendedName>
        <fullName evidence="6">Peptidase A1 domain-containing protein</fullName>
    </recommendedName>
</protein>
<keyword evidence="8" id="KW-1185">Reference proteome</keyword>
<evidence type="ECO:0000313" key="7">
    <source>
        <dbReference type="EMBL" id="CCM03747.1"/>
    </source>
</evidence>
<evidence type="ECO:0000256" key="4">
    <source>
        <dbReference type="RuleBase" id="RU000454"/>
    </source>
</evidence>
<dbReference type="PROSITE" id="PS00141">
    <property type="entry name" value="ASP_PROTEASE"/>
    <property type="match status" value="2"/>
</dbReference>
<dbReference type="GO" id="GO:0006508">
    <property type="term" value="P:proteolysis"/>
    <property type="evidence" value="ECO:0007669"/>
    <property type="project" value="UniProtKB-KW"/>
</dbReference>
<dbReference type="MEROPS" id="A01.019"/>
<keyword evidence="5" id="KW-0732">Signal</keyword>
<gene>
    <name evidence="7" type="ORF">FIBRA_05893</name>
</gene>
<dbReference type="Pfam" id="PF00026">
    <property type="entry name" value="Asp"/>
    <property type="match status" value="1"/>
</dbReference>
<dbReference type="InParanoid" id="J4HY99"/>
<dbReference type="GO" id="GO:0004190">
    <property type="term" value="F:aspartic-type endopeptidase activity"/>
    <property type="evidence" value="ECO:0007669"/>
    <property type="project" value="UniProtKB-KW"/>
</dbReference>
<organism evidence="7 8">
    <name type="scientific">Fibroporia radiculosa</name>
    <dbReference type="NCBI Taxonomy" id="599839"/>
    <lineage>
        <taxon>Eukaryota</taxon>
        <taxon>Fungi</taxon>
        <taxon>Dikarya</taxon>
        <taxon>Basidiomycota</taxon>
        <taxon>Agaricomycotina</taxon>
        <taxon>Agaricomycetes</taxon>
        <taxon>Polyporales</taxon>
        <taxon>Fibroporiaceae</taxon>
        <taxon>Fibroporia</taxon>
    </lineage>
</organism>
<evidence type="ECO:0000313" key="8">
    <source>
        <dbReference type="Proteomes" id="UP000006352"/>
    </source>
</evidence>
<proteinExistence type="inferred from homology"/>
<sequence>MALGSSLLATLVLALTVAAIPLEARNGRVTLPLAKRTSSTGVANVLARDQARAQFLKSRGSSDLKSRQDVTATNQAEDYVVTVTIGSTDYTLIVDTGSSNTWVGADKKFVKSSGTTSTGNSVEVSYGSGEFEGTEYTGDITIGGSLTVTDQSFGVASSSEGFDGVDGIIGIGPEDLTEDTVSNTNEVPTVTQNLYTQGTIAEELVSVFFAPTTSESDANGELTFGGTDASKYTGAITYTPLTTTSPASYYWGINEEITYGSDTTILSETAGIVDTGTTLVLIASNAYSKYQSATGATEDEDTGLLRLSTSEYDNLESLYFNIGGSSLEFTANAQIWPRSLNSAIGGSSDYVYLIVNNIGTPSGEGLDFINGYTFLERYYSVFDTGNSQVGFAETAYTYATTN</sequence>
<dbReference type="PANTHER" id="PTHR47966">
    <property type="entry name" value="BETA-SITE APP-CLEAVING ENZYME, ISOFORM A-RELATED"/>
    <property type="match status" value="1"/>
</dbReference>
<evidence type="ECO:0000256" key="3">
    <source>
        <dbReference type="PIRSR" id="PIRSR601461-1"/>
    </source>
</evidence>
<dbReference type="InterPro" id="IPR021109">
    <property type="entry name" value="Peptidase_aspartic_dom_sf"/>
</dbReference>
<dbReference type="HOGENOM" id="CLU_038846_0_0_1"/>
<dbReference type="InterPro" id="IPR001969">
    <property type="entry name" value="Aspartic_peptidase_AS"/>
</dbReference>
<dbReference type="Gene3D" id="2.40.70.10">
    <property type="entry name" value="Acid Proteases"/>
    <property type="match status" value="2"/>
</dbReference>
<dbReference type="PROSITE" id="PS51767">
    <property type="entry name" value="PEPTIDASE_A1"/>
    <property type="match status" value="1"/>
</dbReference>
<evidence type="ECO:0000256" key="5">
    <source>
        <dbReference type="SAM" id="SignalP"/>
    </source>
</evidence>
<accession>J4HY99</accession>
<dbReference type="InterPro" id="IPR001461">
    <property type="entry name" value="Aspartic_peptidase_A1"/>
</dbReference>
<dbReference type="EMBL" id="HE797127">
    <property type="protein sequence ID" value="CCM03747.1"/>
    <property type="molecule type" value="Genomic_DNA"/>
</dbReference>
<dbReference type="Proteomes" id="UP000006352">
    <property type="component" value="Unassembled WGS sequence"/>
</dbReference>
<dbReference type="PRINTS" id="PR00792">
    <property type="entry name" value="PEPSIN"/>
</dbReference>
<feature type="signal peptide" evidence="5">
    <location>
        <begin position="1"/>
        <end position="19"/>
    </location>
</feature>
<dbReference type="InterPro" id="IPR034164">
    <property type="entry name" value="Pepsin-like_dom"/>
</dbReference>
<keyword evidence="4" id="KW-0645">Protease</keyword>
<feature type="chain" id="PRO_5003778724" description="Peptidase A1 domain-containing protein" evidence="5">
    <location>
        <begin position="20"/>
        <end position="402"/>
    </location>
</feature>
<dbReference type="RefSeq" id="XP_012183030.1">
    <property type="nucleotide sequence ID" value="XM_012327640.1"/>
</dbReference>
<reference evidence="7 8" key="1">
    <citation type="journal article" date="2012" name="Appl. Environ. Microbiol.">
        <title>Short-read sequencing for genomic analysis of the brown rot fungus Fibroporia radiculosa.</title>
        <authorList>
            <person name="Tang J.D."/>
            <person name="Perkins A.D."/>
            <person name="Sonstegard T.S."/>
            <person name="Schroeder S.G."/>
            <person name="Burgess S.C."/>
            <person name="Diehl S.V."/>
        </authorList>
    </citation>
    <scope>NUCLEOTIDE SEQUENCE [LARGE SCALE GENOMIC DNA]</scope>
    <source>
        <strain evidence="7 8">TFFH 294</strain>
    </source>
</reference>
<dbReference type="PANTHER" id="PTHR47966:SF51">
    <property type="entry name" value="BETA-SITE APP-CLEAVING ENZYME, ISOFORM A-RELATED"/>
    <property type="match status" value="1"/>
</dbReference>
<dbReference type="STRING" id="599839.J4HY99"/>
<dbReference type="GeneID" id="24098658"/>
<comment type="similarity">
    <text evidence="1 4">Belongs to the peptidase A1 family.</text>
</comment>
<dbReference type="OrthoDB" id="660550at2759"/>
<dbReference type="AlphaFoldDB" id="J4HY99"/>
<keyword evidence="4" id="KW-0378">Hydrolase</keyword>
<name>J4HY99_9APHY</name>
<evidence type="ECO:0000256" key="2">
    <source>
        <dbReference type="ARBA" id="ARBA00022750"/>
    </source>
</evidence>